<dbReference type="PROSITE" id="PS50977">
    <property type="entry name" value="HTH_TETR_2"/>
    <property type="match status" value="1"/>
</dbReference>
<dbReference type="EMBL" id="JBHRVV010000001">
    <property type="protein sequence ID" value="MFC3461040.1"/>
    <property type="molecule type" value="Genomic_DNA"/>
</dbReference>
<gene>
    <name evidence="6" type="ORF">ACFOPH_22805</name>
</gene>
<reference evidence="7" key="1">
    <citation type="journal article" date="2019" name="Int. J. Syst. Evol. Microbiol.">
        <title>The Global Catalogue of Microorganisms (GCM) 10K type strain sequencing project: providing services to taxonomists for standard genome sequencing and annotation.</title>
        <authorList>
            <consortium name="The Broad Institute Genomics Platform"/>
            <consortium name="The Broad Institute Genome Sequencing Center for Infectious Disease"/>
            <person name="Wu L."/>
            <person name="Ma J."/>
        </authorList>
    </citation>
    <scope>NUCLEOTIDE SEQUENCE [LARGE SCALE GENOMIC DNA]</scope>
    <source>
        <strain evidence="7">CCM 7480</strain>
    </source>
</reference>
<evidence type="ECO:0000313" key="7">
    <source>
        <dbReference type="Proteomes" id="UP001595665"/>
    </source>
</evidence>
<dbReference type="InterPro" id="IPR036271">
    <property type="entry name" value="Tet_transcr_reg_TetR-rel_C_sf"/>
</dbReference>
<organism evidence="6 7">
    <name type="scientific">Massilia haematophila</name>
    <dbReference type="NCBI Taxonomy" id="457923"/>
    <lineage>
        <taxon>Bacteria</taxon>
        <taxon>Pseudomonadati</taxon>
        <taxon>Pseudomonadota</taxon>
        <taxon>Betaproteobacteria</taxon>
        <taxon>Burkholderiales</taxon>
        <taxon>Oxalobacteraceae</taxon>
        <taxon>Telluria group</taxon>
        <taxon>Massilia</taxon>
    </lineage>
</organism>
<dbReference type="SUPFAM" id="SSF48498">
    <property type="entry name" value="Tetracyclin repressor-like, C-terminal domain"/>
    <property type="match status" value="1"/>
</dbReference>
<feature type="DNA-binding region" description="H-T-H motif" evidence="4">
    <location>
        <begin position="35"/>
        <end position="54"/>
    </location>
</feature>
<keyword evidence="2 4" id="KW-0238">DNA-binding</keyword>
<feature type="domain" description="HTH tetR-type" evidence="5">
    <location>
        <begin position="13"/>
        <end position="72"/>
    </location>
</feature>
<keyword evidence="3" id="KW-0804">Transcription</keyword>
<evidence type="ECO:0000313" key="6">
    <source>
        <dbReference type="EMBL" id="MFC3461040.1"/>
    </source>
</evidence>
<dbReference type="Gene3D" id="1.10.357.10">
    <property type="entry name" value="Tetracycline Repressor, domain 2"/>
    <property type="match status" value="1"/>
</dbReference>
<protein>
    <submittedName>
        <fullName evidence="6">TetR/AcrR family transcriptional regulator</fullName>
    </submittedName>
</protein>
<evidence type="ECO:0000256" key="4">
    <source>
        <dbReference type="PROSITE-ProRule" id="PRU00335"/>
    </source>
</evidence>
<accession>A0ABV7PQW0</accession>
<sequence>MMEKDTPLRADARQNRERILAAAEEVFKEQGSGASLEAVAKRAGVGIGTLYRRFATRDALLAATYSDRLLAFAQTCREEAAALDHGSALRAYVEGLVVHINVYRGLAASIGMVLQSGTPGCAAIGEVGAALLAQAQASGVVRAEVSFDDLVYLITAVALAVENEGGSPSRIAQRVGLFFDGVYSR</sequence>
<evidence type="ECO:0000256" key="1">
    <source>
        <dbReference type="ARBA" id="ARBA00023015"/>
    </source>
</evidence>
<dbReference type="InterPro" id="IPR001647">
    <property type="entry name" value="HTH_TetR"/>
</dbReference>
<dbReference type="Pfam" id="PF00440">
    <property type="entry name" value="TetR_N"/>
    <property type="match status" value="1"/>
</dbReference>
<dbReference type="PANTHER" id="PTHR30055">
    <property type="entry name" value="HTH-TYPE TRANSCRIPTIONAL REGULATOR RUTR"/>
    <property type="match status" value="1"/>
</dbReference>
<name>A0ABV7PQW0_9BURK</name>
<dbReference type="Pfam" id="PF21597">
    <property type="entry name" value="TetR_C_43"/>
    <property type="match status" value="1"/>
</dbReference>
<dbReference type="InterPro" id="IPR050109">
    <property type="entry name" value="HTH-type_TetR-like_transc_reg"/>
</dbReference>
<keyword evidence="7" id="KW-1185">Reference proteome</keyword>
<dbReference type="Proteomes" id="UP001595665">
    <property type="component" value="Unassembled WGS sequence"/>
</dbReference>
<proteinExistence type="predicted"/>
<dbReference type="InterPro" id="IPR049445">
    <property type="entry name" value="TetR_SbtR-like_C"/>
</dbReference>
<evidence type="ECO:0000259" key="5">
    <source>
        <dbReference type="PROSITE" id="PS50977"/>
    </source>
</evidence>
<comment type="caution">
    <text evidence="6">The sequence shown here is derived from an EMBL/GenBank/DDBJ whole genome shotgun (WGS) entry which is preliminary data.</text>
</comment>
<dbReference type="PANTHER" id="PTHR30055:SF234">
    <property type="entry name" value="HTH-TYPE TRANSCRIPTIONAL REGULATOR BETI"/>
    <property type="match status" value="1"/>
</dbReference>
<dbReference type="InterPro" id="IPR009057">
    <property type="entry name" value="Homeodomain-like_sf"/>
</dbReference>
<evidence type="ECO:0000256" key="2">
    <source>
        <dbReference type="ARBA" id="ARBA00023125"/>
    </source>
</evidence>
<dbReference type="SUPFAM" id="SSF46689">
    <property type="entry name" value="Homeodomain-like"/>
    <property type="match status" value="1"/>
</dbReference>
<dbReference type="PRINTS" id="PR00455">
    <property type="entry name" value="HTHTETR"/>
</dbReference>
<keyword evidence="1" id="KW-0805">Transcription regulation</keyword>
<evidence type="ECO:0000256" key="3">
    <source>
        <dbReference type="ARBA" id="ARBA00023163"/>
    </source>
</evidence>
<dbReference type="RefSeq" id="WP_312549701.1">
    <property type="nucleotide sequence ID" value="NZ_JBHRVV010000001.1"/>
</dbReference>